<evidence type="ECO:0000313" key="5">
    <source>
        <dbReference type="Proteomes" id="UP000785613"/>
    </source>
</evidence>
<dbReference type="PANTHER" id="PTHR43855">
    <property type="entry name" value="THIOSULFATE SULFURTRANSFERASE"/>
    <property type="match status" value="1"/>
</dbReference>
<protein>
    <submittedName>
        <fullName evidence="4">Sulfurtransferase</fullName>
    </submittedName>
</protein>
<sequence length="373" mass="39500">MSNKARSVVLDESVGGRFRPVNARPFKIAGLLPEKSAVNARPPTCQAPPAAPRALARARALIAPSQLAGLLRDPAVRLLEAGCDGAAAFEQAHIDGAVYLDTRALEAPPLFNKVDDAALLRVLLAHGVRHDTTVVVYSRNPLAAARAAHLMLYAGVIDVRMLDGGFGAWRVAGLPAVAGRAAAPLPAFDFGAPFPARPDFLTGMVQARALLAQPDGVLVSIRTWSEYTGATSGYSYIAARGEIPGALWGRAGREGDVNSMSHFQHPDGRMLDGAAIEALWRAGGIHRASHNAFYCGTGWRASLAFFYAWVIGWERISVYDGGWFEWSADPANPVAINAAAPPRCETPVPSDLAPSARHPSPTSASCRNRSASG</sequence>
<dbReference type="Gene3D" id="3.40.250.10">
    <property type="entry name" value="Rhodanese-like domain"/>
    <property type="match status" value="2"/>
</dbReference>
<evidence type="ECO:0000313" key="4">
    <source>
        <dbReference type="EMBL" id="NHZ37114.1"/>
    </source>
</evidence>
<dbReference type="SUPFAM" id="SSF52821">
    <property type="entry name" value="Rhodanese/Cell cycle control phosphatase"/>
    <property type="match status" value="2"/>
</dbReference>
<dbReference type="PROSITE" id="PS50206">
    <property type="entry name" value="RHODANESE_3"/>
    <property type="match status" value="2"/>
</dbReference>
<proteinExistence type="predicted"/>
<keyword evidence="5" id="KW-1185">Reference proteome</keyword>
<gene>
    <name evidence="4" type="ORF">F0185_26450</name>
</gene>
<dbReference type="InterPro" id="IPR051126">
    <property type="entry name" value="Thiosulfate_sulfurtransferase"/>
</dbReference>
<accession>A0ABX0M0G5</accession>
<feature type="compositionally biased region" description="Polar residues" evidence="2">
    <location>
        <begin position="360"/>
        <end position="373"/>
    </location>
</feature>
<dbReference type="CDD" id="cd01448">
    <property type="entry name" value="TST_Repeat_1"/>
    <property type="match status" value="1"/>
</dbReference>
<evidence type="ECO:0000256" key="1">
    <source>
        <dbReference type="ARBA" id="ARBA00022737"/>
    </source>
</evidence>
<dbReference type="PANTHER" id="PTHR43855:SF1">
    <property type="entry name" value="THIOSULFATE SULFURTRANSFERASE"/>
    <property type="match status" value="1"/>
</dbReference>
<dbReference type="InterPro" id="IPR001763">
    <property type="entry name" value="Rhodanese-like_dom"/>
</dbReference>
<dbReference type="SMART" id="SM00450">
    <property type="entry name" value="RHOD"/>
    <property type="match status" value="2"/>
</dbReference>
<feature type="region of interest" description="Disordered" evidence="2">
    <location>
        <begin position="344"/>
        <end position="373"/>
    </location>
</feature>
<keyword evidence="1" id="KW-0677">Repeat</keyword>
<name>A0ABX0M0G5_9BURK</name>
<reference evidence="4 5" key="1">
    <citation type="submission" date="2019-09" db="EMBL/GenBank/DDBJ databases">
        <title>Taxonomy of Antarctic Massilia spp.: description of Massilia rubra sp. nov., Massilia aquatica sp. nov., Massilia mucilaginosa sp. nov., Massilia frigida sp. nov. isolated from streams, lakes and regoliths.</title>
        <authorList>
            <person name="Holochova P."/>
            <person name="Sedlacek I."/>
            <person name="Kralova S."/>
            <person name="Maslanova I."/>
            <person name="Busse H.-J."/>
            <person name="Stankova E."/>
            <person name="Vrbovska V."/>
            <person name="Kovarovic V."/>
            <person name="Bartak M."/>
            <person name="Svec P."/>
            <person name="Pantucek R."/>
        </authorList>
    </citation>
    <scope>NUCLEOTIDE SEQUENCE [LARGE SCALE GENOMIC DNA]</scope>
    <source>
        <strain evidence="4 5">CCM 8692</strain>
    </source>
</reference>
<dbReference type="Pfam" id="PF00581">
    <property type="entry name" value="Rhodanese"/>
    <property type="match status" value="2"/>
</dbReference>
<dbReference type="Proteomes" id="UP000785613">
    <property type="component" value="Unassembled WGS sequence"/>
</dbReference>
<evidence type="ECO:0000259" key="3">
    <source>
        <dbReference type="PROSITE" id="PS50206"/>
    </source>
</evidence>
<feature type="domain" description="Rhodanese" evidence="3">
    <location>
        <begin position="212"/>
        <end position="335"/>
    </location>
</feature>
<evidence type="ECO:0000256" key="2">
    <source>
        <dbReference type="SAM" id="MobiDB-lite"/>
    </source>
</evidence>
<dbReference type="EMBL" id="VUYU01000024">
    <property type="protein sequence ID" value="NHZ37114.1"/>
    <property type="molecule type" value="Genomic_DNA"/>
</dbReference>
<dbReference type="InterPro" id="IPR036873">
    <property type="entry name" value="Rhodanese-like_dom_sf"/>
</dbReference>
<organism evidence="4 5">
    <name type="scientific">Massilia rubra</name>
    <dbReference type="NCBI Taxonomy" id="2607910"/>
    <lineage>
        <taxon>Bacteria</taxon>
        <taxon>Pseudomonadati</taxon>
        <taxon>Pseudomonadota</taxon>
        <taxon>Betaproteobacteria</taxon>
        <taxon>Burkholderiales</taxon>
        <taxon>Oxalobacteraceae</taxon>
        <taxon>Telluria group</taxon>
        <taxon>Massilia</taxon>
    </lineage>
</organism>
<comment type="caution">
    <text evidence="4">The sequence shown here is derived from an EMBL/GenBank/DDBJ whole genome shotgun (WGS) entry which is preliminary data.</text>
</comment>
<feature type="domain" description="Rhodanese" evidence="3">
    <location>
        <begin position="84"/>
        <end position="178"/>
    </location>
</feature>